<evidence type="ECO:0000313" key="4">
    <source>
        <dbReference type="EMBL" id="CAG7652180.1"/>
    </source>
</evidence>
<reference evidence="4 5" key="1">
    <citation type="submission" date="2021-06" db="EMBL/GenBank/DDBJ databases">
        <authorList>
            <person name="Criscuolo A."/>
        </authorList>
    </citation>
    <scope>NUCLEOTIDE SEQUENCE [LARGE SCALE GENOMIC DNA]</scope>
    <source>
        <strain evidence="5">CIP 111802</strain>
    </source>
</reference>
<evidence type="ECO:0000313" key="5">
    <source>
        <dbReference type="Proteomes" id="UP000730618"/>
    </source>
</evidence>
<feature type="domain" description="BD-FAE-like" evidence="3">
    <location>
        <begin position="18"/>
        <end position="212"/>
    </location>
</feature>
<keyword evidence="2" id="KW-0378">Hydrolase</keyword>
<dbReference type="InterPro" id="IPR049492">
    <property type="entry name" value="BD-FAE-like_dom"/>
</dbReference>
<comment type="caution">
    <text evidence="4">The sequence shown here is derived from an EMBL/GenBank/DDBJ whole genome shotgun (WGS) entry which is preliminary data.</text>
</comment>
<dbReference type="PROSITE" id="PS01173">
    <property type="entry name" value="LIPASE_GDXG_HIS"/>
    <property type="match status" value="1"/>
</dbReference>
<comment type="similarity">
    <text evidence="1">Belongs to the 'GDXG' lipolytic enzyme family.</text>
</comment>
<proteinExistence type="inferred from homology"/>
<evidence type="ECO:0000256" key="1">
    <source>
        <dbReference type="ARBA" id="ARBA00010515"/>
    </source>
</evidence>
<protein>
    <recommendedName>
        <fullName evidence="3">BD-FAE-like domain-containing protein</fullName>
    </recommendedName>
</protein>
<sequence>MSTVHTDVKYGKHERNVLDVYLADSASGEKTPAVIFLHGGGYMNGDKSAVRSRELFSICMEAGITVISGNYRFISSDPFPAPMQDGTRIIQFVRYMAEEWNIDPDKIAVSGSSAGAHIVLWNGMKGDLSHPESNDPIERCSSAVSAIITFDGQVTKDQHFYKEHYLGDKLQPNICLYYGIDHPDRLEDPDIRKLSYEASAINFVTPEAPPVFTWFNIDFGPVPIPEDTPISQVIHHPLHGYTLKKVMDSYGRPCLFRHAGDPLKDGELLQFLNDSFRQQVGESGGK</sequence>
<dbReference type="InterPro" id="IPR002168">
    <property type="entry name" value="Lipase_GDXG_HIS_AS"/>
</dbReference>
<dbReference type="PANTHER" id="PTHR48081">
    <property type="entry name" value="AB HYDROLASE SUPERFAMILY PROTEIN C4A8.06C"/>
    <property type="match status" value="1"/>
</dbReference>
<accession>A0ABN7TR21</accession>
<dbReference type="RefSeq" id="WP_218101382.1">
    <property type="nucleotide sequence ID" value="NZ_CAJVCE010000017.1"/>
</dbReference>
<dbReference type="PANTHER" id="PTHR48081:SF6">
    <property type="entry name" value="PEPTIDASE S9 PROLYL OLIGOPEPTIDASE CATALYTIC DOMAIN-CONTAINING PROTEIN"/>
    <property type="match status" value="1"/>
</dbReference>
<evidence type="ECO:0000256" key="2">
    <source>
        <dbReference type="ARBA" id="ARBA00022801"/>
    </source>
</evidence>
<dbReference type="Proteomes" id="UP000730618">
    <property type="component" value="Unassembled WGS sequence"/>
</dbReference>
<dbReference type="Pfam" id="PF20434">
    <property type="entry name" value="BD-FAE"/>
    <property type="match status" value="1"/>
</dbReference>
<evidence type="ECO:0000259" key="3">
    <source>
        <dbReference type="Pfam" id="PF20434"/>
    </source>
</evidence>
<name>A0ABN7TR21_9BACL</name>
<gene>
    <name evidence="4" type="ORF">PAECIP111802_05157</name>
</gene>
<keyword evidence="5" id="KW-1185">Reference proteome</keyword>
<organism evidence="4 5">
    <name type="scientific">Paenibacillus allorhizosphaerae</name>
    <dbReference type="NCBI Taxonomy" id="2849866"/>
    <lineage>
        <taxon>Bacteria</taxon>
        <taxon>Bacillati</taxon>
        <taxon>Bacillota</taxon>
        <taxon>Bacilli</taxon>
        <taxon>Bacillales</taxon>
        <taxon>Paenibacillaceae</taxon>
        <taxon>Paenibacillus</taxon>
    </lineage>
</organism>
<dbReference type="EMBL" id="CAJVCE010000017">
    <property type="protein sequence ID" value="CAG7652180.1"/>
    <property type="molecule type" value="Genomic_DNA"/>
</dbReference>
<dbReference type="InterPro" id="IPR050300">
    <property type="entry name" value="GDXG_lipolytic_enzyme"/>
</dbReference>